<feature type="domain" description="J" evidence="2">
    <location>
        <begin position="5"/>
        <end position="72"/>
    </location>
</feature>
<dbReference type="Pfam" id="PF00226">
    <property type="entry name" value="DnaJ"/>
    <property type="match status" value="1"/>
</dbReference>
<accession>A0A6C0B171</accession>
<dbReference type="SUPFAM" id="SSF46565">
    <property type="entry name" value="Chaperone J-domain"/>
    <property type="match status" value="1"/>
</dbReference>
<dbReference type="GO" id="GO:0043066">
    <property type="term" value="P:negative regulation of apoptotic process"/>
    <property type="evidence" value="ECO:0007669"/>
    <property type="project" value="TreeGrafter"/>
</dbReference>
<evidence type="ECO:0000313" key="3">
    <source>
        <dbReference type="EMBL" id="QHS85269.1"/>
    </source>
</evidence>
<dbReference type="EMBL" id="MN739042">
    <property type="protein sequence ID" value="QHS85269.1"/>
    <property type="molecule type" value="Genomic_DNA"/>
</dbReference>
<dbReference type="InterPro" id="IPR036869">
    <property type="entry name" value="J_dom_sf"/>
</dbReference>
<dbReference type="SMART" id="SM00271">
    <property type="entry name" value="DnaJ"/>
    <property type="match status" value="1"/>
</dbReference>
<dbReference type="InterPro" id="IPR051938">
    <property type="entry name" value="Apopto_cytoskel_mod"/>
</dbReference>
<protein>
    <recommendedName>
        <fullName evidence="2">J domain-containing protein</fullName>
    </recommendedName>
</protein>
<dbReference type="InterPro" id="IPR001623">
    <property type="entry name" value="DnaJ_domain"/>
</dbReference>
<dbReference type="CDD" id="cd06257">
    <property type="entry name" value="DnaJ"/>
    <property type="match status" value="1"/>
</dbReference>
<dbReference type="AlphaFoldDB" id="A0A6C0B171"/>
<evidence type="ECO:0000256" key="1">
    <source>
        <dbReference type="ARBA" id="ARBA00023186"/>
    </source>
</evidence>
<keyword evidence="1" id="KW-0143">Chaperone</keyword>
<organism evidence="3">
    <name type="scientific">viral metagenome</name>
    <dbReference type="NCBI Taxonomy" id="1070528"/>
    <lineage>
        <taxon>unclassified sequences</taxon>
        <taxon>metagenomes</taxon>
        <taxon>organismal metagenomes</taxon>
    </lineage>
</organism>
<dbReference type="PROSITE" id="PS50076">
    <property type="entry name" value="DNAJ_2"/>
    <property type="match status" value="1"/>
</dbReference>
<name>A0A6C0B171_9ZZZZ</name>
<dbReference type="GO" id="GO:0019901">
    <property type="term" value="F:protein kinase binding"/>
    <property type="evidence" value="ECO:0007669"/>
    <property type="project" value="TreeGrafter"/>
</dbReference>
<dbReference type="GO" id="GO:0005739">
    <property type="term" value="C:mitochondrion"/>
    <property type="evidence" value="ECO:0007669"/>
    <property type="project" value="TreeGrafter"/>
</dbReference>
<evidence type="ECO:0000259" key="2">
    <source>
        <dbReference type="PROSITE" id="PS50076"/>
    </source>
</evidence>
<dbReference type="PANTHER" id="PTHR44145">
    <property type="entry name" value="DNAJ HOMOLOG SUBFAMILY A MEMBER 3, MITOCHONDRIAL"/>
    <property type="match status" value="1"/>
</dbReference>
<sequence length="305" mass="35601">MQLSEALLLLEIDNLSSISHASIKKKYHKLALRNHPDKNGNTLQSKETFQRISEAYQVITREISKTDLQEVSDINLDSTTNCSKNTDYSEILTMFIGEFVKGKYNDYISTIIQDIVGGCKEITFTLFEKMNKEQSLSIYQFIIKYKYILHISEETIDKVKNIILEKFKEMQIYILNPSIHDLFQNNVYKLDIEGKIYFVPLWHSELYFDSDIIVKCNPELPENITIDEDNNLIVQIRVSFTSSLLQQNVYSVKVDELTYDIPLNKLHIVPFQSYIFKHQGISKIVEQDIYNVEEKADVIINIIFE</sequence>
<dbReference type="PRINTS" id="PR00625">
    <property type="entry name" value="JDOMAIN"/>
</dbReference>
<dbReference type="GO" id="GO:0007005">
    <property type="term" value="P:mitochondrion organization"/>
    <property type="evidence" value="ECO:0007669"/>
    <property type="project" value="TreeGrafter"/>
</dbReference>
<dbReference type="PANTHER" id="PTHR44145:SF3">
    <property type="entry name" value="DNAJ HOMOLOG SUBFAMILY A MEMBER 3, MITOCHONDRIAL"/>
    <property type="match status" value="1"/>
</dbReference>
<proteinExistence type="predicted"/>
<reference evidence="3" key="1">
    <citation type="journal article" date="2020" name="Nature">
        <title>Giant virus diversity and host interactions through global metagenomics.</title>
        <authorList>
            <person name="Schulz F."/>
            <person name="Roux S."/>
            <person name="Paez-Espino D."/>
            <person name="Jungbluth S."/>
            <person name="Walsh D.A."/>
            <person name="Denef V.J."/>
            <person name="McMahon K.D."/>
            <person name="Konstantinidis K.T."/>
            <person name="Eloe-Fadrosh E.A."/>
            <person name="Kyrpides N.C."/>
            <person name="Woyke T."/>
        </authorList>
    </citation>
    <scope>NUCLEOTIDE SEQUENCE</scope>
    <source>
        <strain evidence="3">GVMAG-M-3300009182-78</strain>
    </source>
</reference>
<dbReference type="Gene3D" id="1.10.287.110">
    <property type="entry name" value="DnaJ domain"/>
    <property type="match status" value="1"/>
</dbReference>